<dbReference type="EMBL" id="RYZI01000427">
    <property type="protein sequence ID" value="RWA05553.1"/>
    <property type="molecule type" value="Genomic_DNA"/>
</dbReference>
<keyword evidence="4" id="KW-1185">Reference proteome</keyword>
<evidence type="ECO:0000313" key="3">
    <source>
        <dbReference type="EMBL" id="RWA05553.1"/>
    </source>
</evidence>
<evidence type="ECO:0000256" key="1">
    <source>
        <dbReference type="SAM" id="MobiDB-lite"/>
    </source>
</evidence>
<organism evidence="3 4">
    <name type="scientific">Xylaria grammica</name>
    <dbReference type="NCBI Taxonomy" id="363999"/>
    <lineage>
        <taxon>Eukaryota</taxon>
        <taxon>Fungi</taxon>
        <taxon>Dikarya</taxon>
        <taxon>Ascomycota</taxon>
        <taxon>Pezizomycotina</taxon>
        <taxon>Sordariomycetes</taxon>
        <taxon>Xylariomycetidae</taxon>
        <taxon>Xylariales</taxon>
        <taxon>Xylariaceae</taxon>
        <taxon>Xylaria</taxon>
    </lineage>
</organism>
<feature type="region of interest" description="Disordered" evidence="1">
    <location>
        <begin position="642"/>
        <end position="685"/>
    </location>
</feature>
<gene>
    <name evidence="3" type="ORF">EKO27_g9550</name>
</gene>
<protein>
    <submittedName>
        <fullName evidence="3">Uncharacterized protein</fullName>
    </submittedName>
</protein>
<proteinExistence type="predicted"/>
<feature type="transmembrane region" description="Helical" evidence="2">
    <location>
        <begin position="566"/>
        <end position="586"/>
    </location>
</feature>
<evidence type="ECO:0000313" key="4">
    <source>
        <dbReference type="Proteomes" id="UP000286045"/>
    </source>
</evidence>
<comment type="caution">
    <text evidence="3">The sequence shown here is derived from an EMBL/GenBank/DDBJ whole genome shotgun (WGS) entry which is preliminary data.</text>
</comment>
<accession>A0A439CTQ7</accession>
<keyword evidence="2" id="KW-1133">Transmembrane helix</keyword>
<feature type="transmembrane region" description="Helical" evidence="2">
    <location>
        <begin position="38"/>
        <end position="62"/>
    </location>
</feature>
<keyword evidence="2" id="KW-0812">Transmembrane</keyword>
<keyword evidence="2" id="KW-0472">Membrane</keyword>
<dbReference type="Proteomes" id="UP000286045">
    <property type="component" value="Unassembled WGS sequence"/>
</dbReference>
<dbReference type="AlphaFoldDB" id="A0A439CTQ7"/>
<feature type="compositionally biased region" description="Acidic residues" evidence="1">
    <location>
        <begin position="662"/>
        <end position="685"/>
    </location>
</feature>
<evidence type="ECO:0000256" key="2">
    <source>
        <dbReference type="SAM" id="Phobius"/>
    </source>
</evidence>
<sequence length="685" mass="75911">MGTSPGDQYPVYVGLWTNWSRGQIMGATLTLKRQDADLLIAFTALFITYVATRTWRILCFVFHRCYSTTKAQDALYHQCQAILRNSSSPEGGLRQLMQVAKVNWGSRRIIRPLAIATAAMVCTATFTVAGGFSSRVSTSVGSEVLIRSANCGVLNPPGYEDADPRADILPYLAERLSNAANYAQQCYSDSSSGLLDCRRFITQQISVDINSKAACPFNNHSCRDNSNNIILDSGFIDSHRHLGQNAPPNERILWRTVLTCAPLDSARFTSQGSAPKNDTLYHFGTRKTPLGDRDYVYKAAPVEAQYLDVLANDTVVAISNYRINVLTAEFKNGTYLPNATFIPVDSIARQDADLTLIFLSGNGVVFVKPTEDAWYRTASTPTDTTWVYSNGEATNRSYYLPREPASPLGCINQHQFCNTRIQAAGQCGPLASLRDAIAGVAPLFNSSYSYFVGNVAETESQARFLYFMNTFFSYDTSIYGILLQLGPAALHSQRKLFEGEQAPIEPNQWQLDIAHFWNVSMAATQESFIDAAYGPTDSNVLLLHYNYTTPELVKKIRSTAHASFSVFWLVFILVAGLLLISTSYLLEVVSEFLAKRKGYRQHAHLEWNTNTTLQLQRLAHEELGLGTWSRCADDVPATMPGELLGLLDTSDPKHPVLHTPEEVDESPQSDDQSAEESPDTTVEEC</sequence>
<name>A0A439CTQ7_9PEZI</name>
<reference evidence="3 4" key="1">
    <citation type="submission" date="2018-12" db="EMBL/GenBank/DDBJ databases">
        <title>Draft genome sequence of Xylaria grammica IHI A82.</title>
        <authorList>
            <person name="Buettner E."/>
            <person name="Kellner H."/>
        </authorList>
    </citation>
    <scope>NUCLEOTIDE SEQUENCE [LARGE SCALE GENOMIC DNA]</scope>
    <source>
        <strain evidence="3 4">IHI A82</strain>
    </source>
</reference>
<feature type="transmembrane region" description="Helical" evidence="2">
    <location>
        <begin position="113"/>
        <end position="132"/>
    </location>
</feature>